<feature type="region of interest" description="Disordered" evidence="1">
    <location>
        <begin position="235"/>
        <end position="422"/>
    </location>
</feature>
<feature type="compositionally biased region" description="Low complexity" evidence="1">
    <location>
        <begin position="126"/>
        <end position="139"/>
    </location>
</feature>
<keyword evidence="2" id="KW-0472">Membrane</keyword>
<feature type="transmembrane region" description="Helical" evidence="2">
    <location>
        <begin position="71"/>
        <end position="92"/>
    </location>
</feature>
<dbReference type="AlphaFoldDB" id="A0A6J4UM19"/>
<dbReference type="EMBL" id="CADCWK010000076">
    <property type="protein sequence ID" value="CAA9550842.1"/>
    <property type="molecule type" value="Genomic_DNA"/>
</dbReference>
<feature type="transmembrane region" description="Helical" evidence="2">
    <location>
        <begin position="40"/>
        <end position="59"/>
    </location>
</feature>
<keyword evidence="2" id="KW-1133">Transmembrane helix</keyword>
<gene>
    <name evidence="3" type="ORF">AVDCRST_MAG33-879</name>
</gene>
<feature type="compositionally biased region" description="Basic and acidic residues" evidence="1">
    <location>
        <begin position="412"/>
        <end position="422"/>
    </location>
</feature>
<organism evidence="3">
    <name type="scientific">uncultured Thermomicrobiales bacterium</name>
    <dbReference type="NCBI Taxonomy" id="1645740"/>
    <lineage>
        <taxon>Bacteria</taxon>
        <taxon>Pseudomonadati</taxon>
        <taxon>Thermomicrobiota</taxon>
        <taxon>Thermomicrobia</taxon>
        <taxon>Thermomicrobiales</taxon>
        <taxon>environmental samples</taxon>
    </lineage>
</organism>
<protein>
    <submittedName>
        <fullName evidence="3">Uncharacterized protein</fullName>
    </submittedName>
</protein>
<evidence type="ECO:0000256" key="2">
    <source>
        <dbReference type="SAM" id="Phobius"/>
    </source>
</evidence>
<evidence type="ECO:0000256" key="1">
    <source>
        <dbReference type="SAM" id="MobiDB-lite"/>
    </source>
</evidence>
<proteinExistence type="predicted"/>
<evidence type="ECO:0000313" key="3">
    <source>
        <dbReference type="EMBL" id="CAA9550842.1"/>
    </source>
</evidence>
<name>A0A6J4UM19_9BACT</name>
<feature type="region of interest" description="Disordered" evidence="1">
    <location>
        <begin position="152"/>
        <end position="185"/>
    </location>
</feature>
<accession>A0A6J4UM19</accession>
<feature type="compositionally biased region" description="Pro residues" evidence="1">
    <location>
        <begin position="347"/>
        <end position="361"/>
    </location>
</feature>
<sequence length="422" mass="43982">MSVPNSPRMSERPRVPDPHAVDLPWALGRVRDWLLGPSPLIVNLSLLLFAVIGSVLWRLSQDPDGLALPGWAVVWGVLVAIHAGIVVAWGTLHAWRTPRRRPVYYRDIPEDQRSRSRSSTTGQRVAAQPSSAPAPAAGSLSSWQGVLAPVTPFPTLRGTDPTGPVRSGTGLPAAPDHADVTVIPPAVPAATPPAAAAAPVRPAVAARDSALADVRDVLANDQPLWRRWRRRTADRSDLAPPPIDAADSWLAPFPGAPPVTRSPLATPPPAHATTDPWTAPGTPPGQGGDRWPAPATAGSGTVPAPARPAEPEQIPSLAAMLRSSNLTSMADAPISDGQPRSTVGSPGPAPLPEVPLPPAPTPLAGRPTGVPQRPATTALFTAFGIDGDGRPVRPAPEEDTAAPPPDAAQGPRRPEPRRPGPR</sequence>
<feature type="region of interest" description="Disordered" evidence="1">
    <location>
        <begin position="106"/>
        <end position="139"/>
    </location>
</feature>
<dbReference type="PRINTS" id="PR01217">
    <property type="entry name" value="PRICHEXTENSN"/>
</dbReference>
<reference evidence="3" key="1">
    <citation type="submission" date="2020-02" db="EMBL/GenBank/DDBJ databases">
        <authorList>
            <person name="Meier V. D."/>
        </authorList>
    </citation>
    <scope>NUCLEOTIDE SEQUENCE</scope>
    <source>
        <strain evidence="3">AVDCRST_MAG33</strain>
    </source>
</reference>
<feature type="compositionally biased region" description="Low complexity" evidence="1">
    <location>
        <begin position="271"/>
        <end position="280"/>
    </location>
</feature>
<keyword evidence="2" id="KW-0812">Transmembrane</keyword>